<accession>A0A9X3IT18</accession>
<feature type="transmembrane region" description="Helical" evidence="7">
    <location>
        <begin position="288"/>
        <end position="309"/>
    </location>
</feature>
<keyword evidence="3" id="KW-1003">Cell membrane</keyword>
<dbReference type="AlphaFoldDB" id="A0A9X3IT18"/>
<feature type="transmembrane region" description="Helical" evidence="7">
    <location>
        <begin position="34"/>
        <end position="53"/>
    </location>
</feature>
<evidence type="ECO:0000256" key="1">
    <source>
        <dbReference type="ARBA" id="ARBA00004141"/>
    </source>
</evidence>
<dbReference type="PANTHER" id="PTHR36838:SF1">
    <property type="entry name" value="SLR1864 PROTEIN"/>
    <property type="match status" value="1"/>
</dbReference>
<feature type="transmembrane region" description="Helical" evidence="7">
    <location>
        <begin position="257"/>
        <end position="276"/>
    </location>
</feature>
<dbReference type="EMBL" id="JAPNOA010000058">
    <property type="protein sequence ID" value="MCY0967012.1"/>
    <property type="molecule type" value="Genomic_DNA"/>
</dbReference>
<evidence type="ECO:0000256" key="6">
    <source>
        <dbReference type="ARBA" id="ARBA00023136"/>
    </source>
</evidence>
<evidence type="ECO:0000313" key="9">
    <source>
        <dbReference type="Proteomes" id="UP001150830"/>
    </source>
</evidence>
<feature type="transmembrane region" description="Helical" evidence="7">
    <location>
        <begin position="230"/>
        <end position="251"/>
    </location>
</feature>
<organism evidence="8 9">
    <name type="scientific">Parathalassolituus penaei</name>
    <dbReference type="NCBI Taxonomy" id="2997323"/>
    <lineage>
        <taxon>Bacteria</taxon>
        <taxon>Pseudomonadati</taxon>
        <taxon>Pseudomonadota</taxon>
        <taxon>Gammaproteobacteria</taxon>
        <taxon>Oceanospirillales</taxon>
        <taxon>Oceanospirillaceae</taxon>
        <taxon>Parathalassolituus</taxon>
    </lineage>
</organism>
<dbReference type="GO" id="GO:0055085">
    <property type="term" value="P:transmembrane transport"/>
    <property type="evidence" value="ECO:0007669"/>
    <property type="project" value="InterPro"/>
</dbReference>
<protein>
    <submittedName>
        <fullName evidence="8">AEC family transporter</fullName>
    </submittedName>
</protein>
<comment type="caution">
    <text evidence="8">The sequence shown here is derived from an EMBL/GenBank/DDBJ whole genome shotgun (WGS) entry which is preliminary data.</text>
</comment>
<dbReference type="InterPro" id="IPR004776">
    <property type="entry name" value="Mem_transp_PIN-like"/>
</dbReference>
<feature type="transmembrane region" description="Helical" evidence="7">
    <location>
        <begin position="167"/>
        <end position="187"/>
    </location>
</feature>
<evidence type="ECO:0000256" key="4">
    <source>
        <dbReference type="ARBA" id="ARBA00022692"/>
    </source>
</evidence>
<gene>
    <name evidence="8" type="ORF">OUO13_17680</name>
</gene>
<feature type="transmembrane region" description="Helical" evidence="7">
    <location>
        <begin position="65"/>
        <end position="87"/>
    </location>
</feature>
<feature type="transmembrane region" description="Helical" evidence="7">
    <location>
        <begin position="125"/>
        <end position="146"/>
    </location>
</feature>
<evidence type="ECO:0000256" key="3">
    <source>
        <dbReference type="ARBA" id="ARBA00022475"/>
    </source>
</evidence>
<reference evidence="8" key="1">
    <citation type="submission" date="2022-11" db="EMBL/GenBank/DDBJ databases">
        <title>Parathalassolutuus dongxingensis gen. nov., sp. nov., a novel member of family Oceanospirillaceae isolated from a coastal shrimp pond in Guangxi, China.</title>
        <authorList>
            <person name="Chen H."/>
        </authorList>
    </citation>
    <scope>NUCLEOTIDE SEQUENCE</scope>
    <source>
        <strain evidence="8">G-43</strain>
    </source>
</reference>
<dbReference type="Proteomes" id="UP001150830">
    <property type="component" value="Unassembled WGS sequence"/>
</dbReference>
<feature type="transmembrane region" description="Helical" evidence="7">
    <location>
        <begin position="6"/>
        <end position="22"/>
    </location>
</feature>
<evidence type="ECO:0000256" key="7">
    <source>
        <dbReference type="SAM" id="Phobius"/>
    </source>
</evidence>
<evidence type="ECO:0000256" key="2">
    <source>
        <dbReference type="ARBA" id="ARBA00022448"/>
    </source>
</evidence>
<keyword evidence="6 7" id="KW-0472">Membrane</keyword>
<feature type="transmembrane region" description="Helical" evidence="7">
    <location>
        <begin position="199"/>
        <end position="218"/>
    </location>
</feature>
<dbReference type="GO" id="GO:0016020">
    <property type="term" value="C:membrane"/>
    <property type="evidence" value="ECO:0007669"/>
    <property type="project" value="UniProtKB-SubCell"/>
</dbReference>
<keyword evidence="9" id="KW-1185">Reference proteome</keyword>
<dbReference type="PANTHER" id="PTHR36838">
    <property type="entry name" value="AUXIN EFFLUX CARRIER FAMILY PROTEIN"/>
    <property type="match status" value="1"/>
</dbReference>
<sequence>MLTVLSIITPIFAIIAMGFMAIRSEFLPRDVLPALAKLVLYFLLPALSFATVARMNFSEVIVMDYILVYAGGALAAQLIMVLVYRLWLKNSLSQSAVRALGSTMPNTMFVGLPVFMQAFDSPPLNALAMSVMVENILILPMALLLAESGAANGGRMHEVVIQVVKRVASNPIIVSIVCGLLVSALGISLPEFVNRTLTILGNGAASVALFVIGGSLVGNSIRSDLRDIGMVAGGKLILHPLMVCTLVLLLPDFDRNLQLAAILFAAMPMFSIYPIIGGNYGLRNFCASALLGTTVAAFFTLSAVLYLMLTP</sequence>
<dbReference type="RefSeq" id="WP_283175218.1">
    <property type="nucleotide sequence ID" value="NZ_JAPNOA010000058.1"/>
</dbReference>
<evidence type="ECO:0000256" key="5">
    <source>
        <dbReference type="ARBA" id="ARBA00022989"/>
    </source>
</evidence>
<keyword evidence="2" id="KW-0813">Transport</keyword>
<keyword evidence="4 7" id="KW-0812">Transmembrane</keyword>
<comment type="subcellular location">
    <subcellularLocation>
        <location evidence="1">Membrane</location>
        <topology evidence="1">Multi-pass membrane protein</topology>
    </subcellularLocation>
</comment>
<name>A0A9X3IT18_9GAMM</name>
<dbReference type="Pfam" id="PF03547">
    <property type="entry name" value="Mem_trans"/>
    <property type="match status" value="1"/>
</dbReference>
<evidence type="ECO:0000313" key="8">
    <source>
        <dbReference type="EMBL" id="MCY0967012.1"/>
    </source>
</evidence>
<proteinExistence type="predicted"/>
<keyword evidence="5 7" id="KW-1133">Transmembrane helix</keyword>